<dbReference type="Proteomes" id="UP001221757">
    <property type="component" value="Unassembled WGS sequence"/>
</dbReference>
<reference evidence="2" key="1">
    <citation type="submission" date="2023-03" db="EMBL/GenBank/DDBJ databases">
        <title>Massive genome expansion in bonnet fungi (Mycena s.s.) driven by repeated elements and novel gene families across ecological guilds.</title>
        <authorList>
            <consortium name="Lawrence Berkeley National Laboratory"/>
            <person name="Harder C.B."/>
            <person name="Miyauchi S."/>
            <person name="Viragh M."/>
            <person name="Kuo A."/>
            <person name="Thoen E."/>
            <person name="Andreopoulos B."/>
            <person name="Lu D."/>
            <person name="Skrede I."/>
            <person name="Drula E."/>
            <person name="Henrissat B."/>
            <person name="Morin E."/>
            <person name="Kohler A."/>
            <person name="Barry K."/>
            <person name="LaButti K."/>
            <person name="Morin E."/>
            <person name="Salamov A."/>
            <person name="Lipzen A."/>
            <person name="Mereny Z."/>
            <person name="Hegedus B."/>
            <person name="Baldrian P."/>
            <person name="Stursova M."/>
            <person name="Weitz H."/>
            <person name="Taylor A."/>
            <person name="Grigoriev I.V."/>
            <person name="Nagy L.G."/>
            <person name="Martin F."/>
            <person name="Kauserud H."/>
        </authorList>
    </citation>
    <scope>NUCLEOTIDE SEQUENCE</scope>
    <source>
        <strain evidence="2">CBHHK067</strain>
    </source>
</reference>
<feature type="compositionally biased region" description="Pro residues" evidence="1">
    <location>
        <begin position="70"/>
        <end position="80"/>
    </location>
</feature>
<feature type="region of interest" description="Disordered" evidence="1">
    <location>
        <begin position="64"/>
        <end position="164"/>
    </location>
</feature>
<proteinExistence type="predicted"/>
<feature type="compositionally biased region" description="Polar residues" evidence="1">
    <location>
        <begin position="150"/>
        <end position="160"/>
    </location>
</feature>
<feature type="compositionally biased region" description="Polar residues" evidence="1">
    <location>
        <begin position="95"/>
        <end position="105"/>
    </location>
</feature>
<dbReference type="AlphaFoldDB" id="A0AAD7CT14"/>
<comment type="caution">
    <text evidence="2">The sequence shown here is derived from an EMBL/GenBank/DDBJ whole genome shotgun (WGS) entry which is preliminary data.</text>
</comment>
<evidence type="ECO:0000313" key="3">
    <source>
        <dbReference type="Proteomes" id="UP001221757"/>
    </source>
</evidence>
<evidence type="ECO:0000256" key="1">
    <source>
        <dbReference type="SAM" id="MobiDB-lite"/>
    </source>
</evidence>
<protein>
    <submittedName>
        <fullName evidence="2">Uncharacterized protein</fullName>
    </submittedName>
</protein>
<keyword evidence="3" id="KW-1185">Reference proteome</keyword>
<sequence length="338" mass="36572">MYRLLRARPSFPALQARPPGTSTVCARFALSAARVSRTLPCKPRRFLTLGRRAFAALYMKLPTRPRPSSARPPCPSPAPPRASSLRSRFRVAPLSSPSVPRQTSAPAPRGRQRHSPSSSLRLCIPARLSRSFRDTPASPPDWSSGAYRVHSSTRGGSSNDACPKDARYRRRAGICRPGSTSYLAGITHATRAFASYPCGGAVVTAVKGRGCLLRRAACALPRPRRVRPPRAVGSAAATIMAPRAFNDSEHADHSSDHAQGAVAEWGHTSRSRPVFGTWSCRAVLPPLAGIHPRGLLRSPFPGRRLPLNADCSCVPPGSFRDVLHVSQRPTSRGFWCGR</sequence>
<evidence type="ECO:0000313" key="2">
    <source>
        <dbReference type="EMBL" id="KAJ7658426.1"/>
    </source>
</evidence>
<organism evidence="2 3">
    <name type="scientific">Mycena rosella</name>
    <name type="common">Pink bonnet</name>
    <name type="synonym">Agaricus rosellus</name>
    <dbReference type="NCBI Taxonomy" id="1033263"/>
    <lineage>
        <taxon>Eukaryota</taxon>
        <taxon>Fungi</taxon>
        <taxon>Dikarya</taxon>
        <taxon>Basidiomycota</taxon>
        <taxon>Agaricomycotina</taxon>
        <taxon>Agaricomycetes</taxon>
        <taxon>Agaricomycetidae</taxon>
        <taxon>Agaricales</taxon>
        <taxon>Marasmiineae</taxon>
        <taxon>Mycenaceae</taxon>
        <taxon>Mycena</taxon>
    </lineage>
</organism>
<name>A0AAD7CT14_MYCRO</name>
<accession>A0AAD7CT14</accession>
<gene>
    <name evidence="2" type="ORF">B0H17DRAFT_350250</name>
</gene>
<dbReference type="EMBL" id="JARKIE010000281">
    <property type="protein sequence ID" value="KAJ7658426.1"/>
    <property type="molecule type" value="Genomic_DNA"/>
</dbReference>